<proteinExistence type="predicted"/>
<organism evidence="1">
    <name type="scientific">Phaffia rhodozyma</name>
    <name type="common">Yeast</name>
    <name type="synonym">Xanthophyllomyces dendrorhous</name>
    <dbReference type="NCBI Taxonomy" id="264483"/>
    <lineage>
        <taxon>Eukaryota</taxon>
        <taxon>Fungi</taxon>
        <taxon>Dikarya</taxon>
        <taxon>Basidiomycota</taxon>
        <taxon>Agaricomycotina</taxon>
        <taxon>Tremellomycetes</taxon>
        <taxon>Cystofilobasidiales</taxon>
        <taxon>Mrakiaceae</taxon>
        <taxon>Phaffia</taxon>
    </lineage>
</organism>
<evidence type="ECO:0000313" key="1">
    <source>
        <dbReference type="EMBL" id="CED84215.1"/>
    </source>
</evidence>
<sequence>MYLIPLRGVCIRFSWIPLSSDTLHMLCSPCPIFAPFLSSSQLCVFRSSGRLLYLSCVRSDFLNSAQGATQRRPGLNRRRIGVCEDLCACSSETSNSIHPLSPLYPTRLLADNKEAGKYEDVMVHCFE</sequence>
<reference evidence="1" key="1">
    <citation type="submission" date="2014-08" db="EMBL/GenBank/DDBJ databases">
        <authorList>
            <person name="Sharma Rahul"/>
            <person name="Thines Marco"/>
        </authorList>
    </citation>
    <scope>NUCLEOTIDE SEQUENCE</scope>
</reference>
<dbReference type="AlphaFoldDB" id="A0A0F7SUD7"/>
<dbReference type="EMBL" id="LN483157">
    <property type="protein sequence ID" value="CED84215.1"/>
    <property type="molecule type" value="Genomic_DNA"/>
</dbReference>
<accession>A0A0F7SUD7</accession>
<name>A0A0F7SUD7_PHARH</name>
<protein>
    <submittedName>
        <fullName evidence="1">Uncharacterized protein</fullName>
    </submittedName>
</protein>